<dbReference type="Pfam" id="PF07715">
    <property type="entry name" value="Plug"/>
    <property type="match status" value="1"/>
</dbReference>
<accession>A0A4R0MYB2</accession>
<dbReference type="PROSITE" id="PS52016">
    <property type="entry name" value="TONB_DEPENDENT_REC_3"/>
    <property type="match status" value="1"/>
</dbReference>
<evidence type="ECO:0000256" key="1">
    <source>
        <dbReference type="PROSITE-ProRule" id="PRU01360"/>
    </source>
</evidence>
<dbReference type="AlphaFoldDB" id="A0A4R0MYB2"/>
<dbReference type="OrthoDB" id="1094723at2"/>
<dbReference type="Gene3D" id="2.60.40.1120">
    <property type="entry name" value="Carboxypeptidase-like, regulatory domain"/>
    <property type="match status" value="1"/>
</dbReference>
<protein>
    <submittedName>
        <fullName evidence="3">SusC/RagA family TonB-linked outer membrane protein</fullName>
    </submittedName>
</protein>
<organism evidence="3 4">
    <name type="scientific">Pedobacter hiemivivus</name>
    <dbReference type="NCBI Taxonomy" id="2530454"/>
    <lineage>
        <taxon>Bacteria</taxon>
        <taxon>Pseudomonadati</taxon>
        <taxon>Bacteroidota</taxon>
        <taxon>Sphingobacteriia</taxon>
        <taxon>Sphingobacteriales</taxon>
        <taxon>Sphingobacteriaceae</taxon>
        <taxon>Pedobacter</taxon>
    </lineage>
</organism>
<keyword evidence="4" id="KW-1185">Reference proteome</keyword>
<comment type="caution">
    <text evidence="3">The sequence shown here is derived from an EMBL/GenBank/DDBJ whole genome shotgun (WGS) entry which is preliminary data.</text>
</comment>
<evidence type="ECO:0000259" key="2">
    <source>
        <dbReference type="Pfam" id="PF07715"/>
    </source>
</evidence>
<name>A0A4R0MYB2_9SPHI</name>
<proteinExistence type="inferred from homology"/>
<keyword evidence="1" id="KW-0998">Cell outer membrane</keyword>
<dbReference type="GO" id="GO:0009279">
    <property type="term" value="C:cell outer membrane"/>
    <property type="evidence" value="ECO:0007669"/>
    <property type="project" value="UniProtKB-SubCell"/>
</dbReference>
<reference evidence="3 4" key="1">
    <citation type="submission" date="2019-02" db="EMBL/GenBank/DDBJ databases">
        <title>Pedobacter sp. RP-3-8 sp. nov., isolated from Arctic soil.</title>
        <authorList>
            <person name="Dahal R.H."/>
        </authorList>
    </citation>
    <scope>NUCLEOTIDE SEQUENCE [LARGE SCALE GENOMIC DNA]</scope>
    <source>
        <strain evidence="3 4">RP-3-8</strain>
    </source>
</reference>
<keyword evidence="1" id="KW-0472">Membrane</keyword>
<keyword evidence="1" id="KW-0812">Transmembrane</keyword>
<sequence length="1148" mass="128635">MKFYQLYSPDYGSYINNQLLRIMKLTVLIITLCLVQVSAATKAQTITLNEKNAPLEQIIKSIRDQTGYDFIGNASLIKSGNPVTIHVKKASINEVLRICLGNQPLAYTVEDKTIVIKKIVLSAELTDQRAWQIEGTVISDDGEIPLANATIIAVGTDIKVYTDKNGRFSMNVPELVKVLRINYIGYESRDYKIDPKTKKVVIRLSLQNNSLDEVVVRTGIYKRPVENFTGSAKTITAEELKRVAPSNILAAIGILDPSFRLPEDISLGSDPNRLPDIELRGQNNFPDQNTSPTSTATLRNVFGDKPNAPLFVLDGFQVTLQRIFDLDMNRVERITILKDAAATSIYGSRASNGVVVIDTRQPKEGSIRISYRGGLTVTAPDLSSYDLMNAAEKLAFEKEVGFYKDSGTWPYLQTLRDAEYNERLKAVTSGVDTYWLSQPLQTGYGTSHSLYLEGGDQVVRYGINLSSNNDVAVMKGSGRDRISGGVNLTYRNSKLLFGNDLTINNVKGTNSPYGSFADYTKLNQYWSPYDEDGQFARFLGEPRRNSTGVLYASYGNPLYNATLPGKNFNEQLGFTNNFRFEWSALNWLRFMGGVGYTHNNTSSDYYLSAKNTAFESKPITERGRYDKSTGKTDLVDANLGFDIRKTWKKNLVFFTGSINATEGKEQTFNTSAIGFPNEKVAELIFASKYDPETTKPSGSQGISRLISGRMNANYAYDNKYLLDFSVSLDASSQFGKDRSMAPFWSAGMGWNIHREKFMEDVKFISFLKIRGSVGTTGDQNFPPYMALSTYNYYADQFYLNQLSAYLVGYGNSTLGWQKSLKRGAGVDATLWNNRISFSGDFYYNTTNDLILDITTPPSLGFSSYKENAGALKNIGWQGSVNVNIIQKPKEAFYWRAGLSAYGNKNTITQISNSLRKLNDAANEIDKDVTNVNRKKPKSYYQENQSLTALYVVRSLGIDPANGQEIYLDKNGNATYVWNSNDKVAVGDTRARVSGTLSTGVDYKGFGVNIYMTYRLGADLYNQTLVDRIENADITYNLDRRVSSERWKKPGDQTFFKGIIGSADGKAVVESTLATSRFVQKEYMIEASRVSFTYQFPEHLKWLKQARLSNTRLELYIANPFQISTIKRERGLDYPFAHNFTFNISTSIF</sequence>
<dbReference type="InterPro" id="IPR008969">
    <property type="entry name" value="CarboxyPept-like_regulatory"/>
</dbReference>
<dbReference type="InterPro" id="IPR012910">
    <property type="entry name" value="Plug_dom"/>
</dbReference>
<keyword evidence="1" id="KW-0813">Transport</keyword>
<dbReference type="InterPro" id="IPR039426">
    <property type="entry name" value="TonB-dep_rcpt-like"/>
</dbReference>
<dbReference type="SUPFAM" id="SSF56935">
    <property type="entry name" value="Porins"/>
    <property type="match status" value="1"/>
</dbReference>
<dbReference type="Proteomes" id="UP000291117">
    <property type="component" value="Unassembled WGS sequence"/>
</dbReference>
<keyword evidence="1" id="KW-1134">Transmembrane beta strand</keyword>
<dbReference type="NCBIfam" id="TIGR04057">
    <property type="entry name" value="SusC_RagA_signa"/>
    <property type="match status" value="1"/>
</dbReference>
<feature type="domain" description="TonB-dependent receptor plug" evidence="2">
    <location>
        <begin position="226"/>
        <end position="354"/>
    </location>
</feature>
<evidence type="ECO:0000313" key="3">
    <source>
        <dbReference type="EMBL" id="TCC90984.1"/>
    </source>
</evidence>
<dbReference type="RefSeq" id="WP_131610909.1">
    <property type="nucleotide sequence ID" value="NZ_SJSM01000016.1"/>
</dbReference>
<gene>
    <name evidence="3" type="ORF">EZ444_19920</name>
</gene>
<comment type="similarity">
    <text evidence="1">Belongs to the TonB-dependent receptor family.</text>
</comment>
<evidence type="ECO:0000313" key="4">
    <source>
        <dbReference type="Proteomes" id="UP000291117"/>
    </source>
</evidence>
<dbReference type="InterPro" id="IPR023996">
    <property type="entry name" value="TonB-dep_OMP_SusC/RagA"/>
</dbReference>
<dbReference type="InterPro" id="IPR037066">
    <property type="entry name" value="Plug_dom_sf"/>
</dbReference>
<dbReference type="EMBL" id="SJSM01000016">
    <property type="protein sequence ID" value="TCC90984.1"/>
    <property type="molecule type" value="Genomic_DNA"/>
</dbReference>
<dbReference type="Pfam" id="PF13715">
    <property type="entry name" value="CarbopepD_reg_2"/>
    <property type="match status" value="1"/>
</dbReference>
<dbReference type="SUPFAM" id="SSF49464">
    <property type="entry name" value="Carboxypeptidase regulatory domain-like"/>
    <property type="match status" value="1"/>
</dbReference>
<comment type="subcellular location">
    <subcellularLocation>
        <location evidence="1">Cell outer membrane</location>
        <topology evidence="1">Multi-pass membrane protein</topology>
    </subcellularLocation>
</comment>
<dbReference type="Gene3D" id="2.170.130.10">
    <property type="entry name" value="TonB-dependent receptor, plug domain"/>
    <property type="match status" value="1"/>
</dbReference>
<dbReference type="NCBIfam" id="TIGR04056">
    <property type="entry name" value="OMP_RagA_SusC"/>
    <property type="match status" value="1"/>
</dbReference>
<dbReference type="InterPro" id="IPR023997">
    <property type="entry name" value="TonB-dep_OMP_SusC/RagA_CS"/>
</dbReference>